<evidence type="ECO:0000259" key="6">
    <source>
        <dbReference type="Pfam" id="PF00108"/>
    </source>
</evidence>
<organism evidence="8 9">
    <name type="scientific">endosymbiont of Galathealinum brachiosum</name>
    <dbReference type="NCBI Taxonomy" id="2200906"/>
    <lineage>
        <taxon>Bacteria</taxon>
        <taxon>Pseudomonadati</taxon>
        <taxon>Pseudomonadota</taxon>
        <taxon>Gammaproteobacteria</taxon>
        <taxon>sulfur-oxidizing symbionts</taxon>
    </lineage>
</organism>
<evidence type="ECO:0000256" key="5">
    <source>
        <dbReference type="RuleBase" id="RU003557"/>
    </source>
</evidence>
<dbReference type="NCBIfam" id="TIGR01930">
    <property type="entry name" value="AcCoA-C-Actrans"/>
    <property type="match status" value="1"/>
</dbReference>
<accession>A0A370DP01</accession>
<gene>
    <name evidence="8" type="ORF">DIZ80_00725</name>
</gene>
<dbReference type="InterPro" id="IPR020617">
    <property type="entry name" value="Thiolase_C"/>
</dbReference>
<dbReference type="CDD" id="cd00751">
    <property type="entry name" value="thiolase"/>
    <property type="match status" value="1"/>
</dbReference>
<dbReference type="PROSITE" id="PS00099">
    <property type="entry name" value="THIOLASE_3"/>
    <property type="match status" value="1"/>
</dbReference>
<dbReference type="PANTHER" id="PTHR18919:SF151">
    <property type="entry name" value="BLR2427 PROTEIN"/>
    <property type="match status" value="1"/>
</dbReference>
<feature type="domain" description="Thiolase N-terminal" evidence="6">
    <location>
        <begin position="12"/>
        <end position="286"/>
    </location>
</feature>
<feature type="active site" description="Proton acceptor" evidence="4">
    <location>
        <position position="389"/>
    </location>
</feature>
<proteinExistence type="inferred from homology"/>
<protein>
    <submittedName>
        <fullName evidence="8">Acetyl-CoA C-acetyltransferase</fullName>
    </submittedName>
</protein>
<keyword evidence="9" id="KW-1185">Reference proteome</keyword>
<comment type="caution">
    <text evidence="8">The sequence shown here is derived from an EMBL/GenBank/DDBJ whole genome shotgun (WGS) entry which is preliminary data.</text>
</comment>
<feature type="domain" description="Thiolase C-terminal" evidence="7">
    <location>
        <begin position="294"/>
        <end position="431"/>
    </location>
</feature>
<dbReference type="GO" id="GO:0003988">
    <property type="term" value="F:acetyl-CoA C-acyltransferase activity"/>
    <property type="evidence" value="ECO:0007669"/>
    <property type="project" value="UniProtKB-ARBA"/>
</dbReference>
<evidence type="ECO:0000256" key="2">
    <source>
        <dbReference type="ARBA" id="ARBA00022679"/>
    </source>
</evidence>
<sequence>MSPKQASQKRDVYIVDGKRTPFIKAKGKPGAFLASDLAVAAARPLLLQNSFDLAELDEVIVGCVMPTADEANIARVIALRLGIPQTVPAWTVQRNCASGMQALDCGFQNIQNGQSDLILAGGTEAMSRAPILHNDRMVEWLSQFMSARTFSQKLSSFTKLRPAHLKPIIALVRGLSDPIVGLSMGQTTEEIAYRFGISRDQMDEFSVASHQRLGAATDNGHLDEIEPVYDNAGAYYDFDDGIRRDSSMPNLAKLKPYFDRKYGKVTPGNSAQITDGAAMLLLASESAVKKYNLNVLAKITDSEWAGCDPSQMGLGPAHAMAPIMERNKLSIEDVDNWEINEAFAGQVLGVLEAWKDTDYCKSDLGLKKALGEIPHDKLNIDGGGVSIGHPVGASGARIVLHVANNLKRNKGKRGIASLCIGGGQGGAMMIEAP</sequence>
<dbReference type="PIRSF" id="PIRSF000429">
    <property type="entry name" value="Ac-CoA_Ac_transf"/>
    <property type="match status" value="1"/>
</dbReference>
<evidence type="ECO:0000313" key="8">
    <source>
        <dbReference type="EMBL" id="RDH86027.1"/>
    </source>
</evidence>
<evidence type="ECO:0000256" key="1">
    <source>
        <dbReference type="ARBA" id="ARBA00010982"/>
    </source>
</evidence>
<dbReference type="InterPro" id="IPR020610">
    <property type="entry name" value="Thiolase_AS"/>
</dbReference>
<dbReference type="Proteomes" id="UP000254266">
    <property type="component" value="Unassembled WGS sequence"/>
</dbReference>
<dbReference type="Gene3D" id="3.40.47.10">
    <property type="match status" value="1"/>
</dbReference>
<evidence type="ECO:0000313" key="9">
    <source>
        <dbReference type="Proteomes" id="UP000254266"/>
    </source>
</evidence>
<dbReference type="Pfam" id="PF00108">
    <property type="entry name" value="Thiolase_N"/>
    <property type="match status" value="1"/>
</dbReference>
<dbReference type="PANTHER" id="PTHR18919">
    <property type="entry name" value="ACETYL-COA C-ACYLTRANSFERASE"/>
    <property type="match status" value="1"/>
</dbReference>
<dbReference type="AlphaFoldDB" id="A0A370DP01"/>
<dbReference type="InterPro" id="IPR020613">
    <property type="entry name" value="Thiolase_CS"/>
</dbReference>
<dbReference type="Pfam" id="PF02803">
    <property type="entry name" value="Thiolase_C"/>
    <property type="match status" value="1"/>
</dbReference>
<reference evidence="8 9" key="1">
    <citation type="journal article" date="2018" name="ISME J.">
        <title>Endosymbiont genomes yield clues of tubeworm success.</title>
        <authorList>
            <person name="Li Y."/>
            <person name="Liles M.R."/>
            <person name="Halanych K.M."/>
        </authorList>
    </citation>
    <scope>NUCLEOTIDE SEQUENCE [LARGE SCALE GENOMIC DNA]</scope>
    <source>
        <strain evidence="8">A1464</strain>
    </source>
</reference>
<feature type="active site" description="Acyl-thioester intermediate" evidence="4">
    <location>
        <position position="96"/>
    </location>
</feature>
<dbReference type="InterPro" id="IPR002155">
    <property type="entry name" value="Thiolase"/>
</dbReference>
<dbReference type="EMBL" id="QFXC01000002">
    <property type="protein sequence ID" value="RDH86027.1"/>
    <property type="molecule type" value="Genomic_DNA"/>
</dbReference>
<keyword evidence="3 5" id="KW-0012">Acyltransferase</keyword>
<dbReference type="InterPro" id="IPR016039">
    <property type="entry name" value="Thiolase-like"/>
</dbReference>
<dbReference type="PROSITE" id="PS00737">
    <property type="entry name" value="THIOLASE_2"/>
    <property type="match status" value="1"/>
</dbReference>
<comment type="similarity">
    <text evidence="1 5">Belongs to the thiolase-like superfamily. Thiolase family.</text>
</comment>
<evidence type="ECO:0000256" key="3">
    <source>
        <dbReference type="ARBA" id="ARBA00023315"/>
    </source>
</evidence>
<name>A0A370DP01_9GAMM</name>
<dbReference type="InterPro" id="IPR020616">
    <property type="entry name" value="Thiolase_N"/>
</dbReference>
<evidence type="ECO:0000259" key="7">
    <source>
        <dbReference type="Pfam" id="PF02803"/>
    </source>
</evidence>
<feature type="active site" description="Proton acceptor" evidence="4">
    <location>
        <position position="419"/>
    </location>
</feature>
<keyword evidence="2 5" id="KW-0808">Transferase</keyword>
<dbReference type="NCBIfam" id="NF006030">
    <property type="entry name" value="PRK08170.1"/>
    <property type="match status" value="1"/>
</dbReference>
<dbReference type="SUPFAM" id="SSF53901">
    <property type="entry name" value="Thiolase-like"/>
    <property type="match status" value="2"/>
</dbReference>
<evidence type="ECO:0000256" key="4">
    <source>
        <dbReference type="PIRSR" id="PIRSR000429-1"/>
    </source>
</evidence>